<evidence type="ECO:0000313" key="1">
    <source>
        <dbReference type="EMBL" id="VYT84875.1"/>
    </source>
</evidence>
<dbReference type="AlphaFoldDB" id="A0A6N2ZYT0"/>
<proteinExistence type="predicted"/>
<sequence>MKYCHEVNIDTDNRVELLGDWLYLSYPRFSDRVFYNCQIMKKVLSAPPFTYWFNAFYLISTENDLKNIAKGTFNLLQYFSTIFGICQYYFED</sequence>
<organism evidence="1">
    <name type="scientific">Parabacteroides distasonis</name>
    <dbReference type="NCBI Taxonomy" id="823"/>
    <lineage>
        <taxon>Bacteria</taxon>
        <taxon>Pseudomonadati</taxon>
        <taxon>Bacteroidota</taxon>
        <taxon>Bacteroidia</taxon>
        <taxon>Bacteroidales</taxon>
        <taxon>Tannerellaceae</taxon>
        <taxon>Parabacteroides</taxon>
    </lineage>
</organism>
<protein>
    <submittedName>
        <fullName evidence="1">Uncharacterized protein</fullName>
    </submittedName>
</protein>
<name>A0A6N2ZYT0_PARDI</name>
<dbReference type="EMBL" id="CACRUW010000004">
    <property type="protein sequence ID" value="VYT84875.1"/>
    <property type="molecule type" value="Genomic_DNA"/>
</dbReference>
<gene>
    <name evidence="1" type="ORF">PDLFYP31_01178</name>
</gene>
<accession>A0A6N2ZYT0</accession>
<reference evidence="1" key="1">
    <citation type="submission" date="2019-11" db="EMBL/GenBank/DDBJ databases">
        <authorList>
            <person name="Feng L."/>
        </authorList>
    </citation>
    <scope>NUCLEOTIDE SEQUENCE</scope>
    <source>
        <strain evidence="1">PdistasonisLFYP31</strain>
    </source>
</reference>